<organism evidence="3 4">
    <name type="scientific">Tothia fuscella</name>
    <dbReference type="NCBI Taxonomy" id="1048955"/>
    <lineage>
        <taxon>Eukaryota</taxon>
        <taxon>Fungi</taxon>
        <taxon>Dikarya</taxon>
        <taxon>Ascomycota</taxon>
        <taxon>Pezizomycotina</taxon>
        <taxon>Dothideomycetes</taxon>
        <taxon>Pleosporomycetidae</taxon>
        <taxon>Venturiales</taxon>
        <taxon>Cylindrosympodiaceae</taxon>
        <taxon>Tothia</taxon>
    </lineage>
</organism>
<feature type="transmembrane region" description="Helical" evidence="2">
    <location>
        <begin position="47"/>
        <end position="66"/>
    </location>
</feature>
<feature type="compositionally biased region" description="Basic and acidic residues" evidence="1">
    <location>
        <begin position="188"/>
        <end position="201"/>
    </location>
</feature>
<gene>
    <name evidence="3" type="ORF">EJ08DRAFT_643620</name>
</gene>
<feature type="transmembrane region" description="Helical" evidence="2">
    <location>
        <begin position="138"/>
        <end position="161"/>
    </location>
</feature>
<sequence>MRQRLSTLQKVKTCLHVLQAVLIFITMCVQIAVFTSGPGHTDGRSKWFFTMCFLSMPALVYLSAVPMWSRAMNLAKSLWFAIVDILFTILWLSAFASVLAWNKAGIAEGMSKKKPDDDSKADCSIFAFGNEKQCKLSYTAGGFGVVIFLIFIATSTISILYTIKSKKNPQAEDPWLAKDSSSQPYAHASDDLEGSHSKDPIWDTNTQELDGLHDADHDSIDEHHDGDRRGDYASVLNTETDEGTHPGRPWGPLGGGGGHVSMPPLSQVDTEYRGGGREGHNYQAPSALSPDGCHVDSPAGRRPSPVNDFGLHDEYQAAGASYSFSRPDQGR</sequence>
<feature type="transmembrane region" description="Helical" evidence="2">
    <location>
        <begin position="78"/>
        <end position="101"/>
    </location>
</feature>
<dbReference type="PANTHER" id="PTHR37451:SF3">
    <property type="entry name" value="MARVEL DOMAIN-CONTAINING PROTEIN"/>
    <property type="match status" value="1"/>
</dbReference>
<reference evidence="3" key="1">
    <citation type="journal article" date="2020" name="Stud. Mycol.">
        <title>101 Dothideomycetes genomes: a test case for predicting lifestyles and emergence of pathogens.</title>
        <authorList>
            <person name="Haridas S."/>
            <person name="Albert R."/>
            <person name="Binder M."/>
            <person name="Bloem J."/>
            <person name="Labutti K."/>
            <person name="Salamov A."/>
            <person name="Andreopoulos B."/>
            <person name="Baker S."/>
            <person name="Barry K."/>
            <person name="Bills G."/>
            <person name="Bluhm B."/>
            <person name="Cannon C."/>
            <person name="Castanera R."/>
            <person name="Culley D."/>
            <person name="Daum C."/>
            <person name="Ezra D."/>
            <person name="Gonzalez J."/>
            <person name="Henrissat B."/>
            <person name="Kuo A."/>
            <person name="Liang C."/>
            <person name="Lipzen A."/>
            <person name="Lutzoni F."/>
            <person name="Magnuson J."/>
            <person name="Mondo S."/>
            <person name="Nolan M."/>
            <person name="Ohm R."/>
            <person name="Pangilinan J."/>
            <person name="Park H.-J."/>
            <person name="Ramirez L."/>
            <person name="Alfaro M."/>
            <person name="Sun H."/>
            <person name="Tritt A."/>
            <person name="Yoshinaga Y."/>
            <person name="Zwiers L.-H."/>
            <person name="Turgeon B."/>
            <person name="Goodwin S."/>
            <person name="Spatafora J."/>
            <person name="Crous P."/>
            <person name="Grigoriev I."/>
        </authorList>
    </citation>
    <scope>NUCLEOTIDE SEQUENCE</scope>
    <source>
        <strain evidence="3">CBS 130266</strain>
    </source>
</reference>
<keyword evidence="2" id="KW-1133">Transmembrane helix</keyword>
<feature type="compositionally biased region" description="Polar residues" evidence="1">
    <location>
        <begin position="322"/>
        <end position="331"/>
    </location>
</feature>
<dbReference type="EMBL" id="MU007142">
    <property type="protein sequence ID" value="KAF2417244.1"/>
    <property type="molecule type" value="Genomic_DNA"/>
</dbReference>
<feature type="compositionally biased region" description="Basic and acidic residues" evidence="1">
    <location>
        <begin position="210"/>
        <end position="231"/>
    </location>
</feature>
<evidence type="ECO:0000313" key="4">
    <source>
        <dbReference type="Proteomes" id="UP000800235"/>
    </source>
</evidence>
<feature type="region of interest" description="Disordered" evidence="1">
    <location>
        <begin position="172"/>
        <end position="331"/>
    </location>
</feature>
<keyword evidence="2" id="KW-0812">Transmembrane</keyword>
<proteinExistence type="predicted"/>
<evidence type="ECO:0008006" key="5">
    <source>
        <dbReference type="Google" id="ProtNLM"/>
    </source>
</evidence>
<evidence type="ECO:0000256" key="2">
    <source>
        <dbReference type="SAM" id="Phobius"/>
    </source>
</evidence>
<evidence type="ECO:0000256" key="1">
    <source>
        <dbReference type="SAM" id="MobiDB-lite"/>
    </source>
</evidence>
<keyword evidence="4" id="KW-1185">Reference proteome</keyword>
<dbReference type="AlphaFoldDB" id="A0A9P4TS64"/>
<evidence type="ECO:0000313" key="3">
    <source>
        <dbReference type="EMBL" id="KAF2417244.1"/>
    </source>
</evidence>
<feature type="compositionally biased region" description="Basic and acidic residues" evidence="1">
    <location>
        <begin position="270"/>
        <end position="280"/>
    </location>
</feature>
<keyword evidence="2" id="KW-0472">Membrane</keyword>
<dbReference type="PANTHER" id="PTHR37451">
    <property type="entry name" value="MARVEL DOMAIN"/>
    <property type="match status" value="1"/>
</dbReference>
<dbReference type="Proteomes" id="UP000800235">
    <property type="component" value="Unassembled WGS sequence"/>
</dbReference>
<name>A0A9P4TS64_9PEZI</name>
<accession>A0A9P4TS64</accession>
<comment type="caution">
    <text evidence="3">The sequence shown here is derived from an EMBL/GenBank/DDBJ whole genome shotgun (WGS) entry which is preliminary data.</text>
</comment>
<dbReference type="OrthoDB" id="5284712at2759"/>
<protein>
    <recommendedName>
        <fullName evidence="5">MARVEL domain-containing protein</fullName>
    </recommendedName>
</protein>
<feature type="transmembrane region" description="Helical" evidence="2">
    <location>
        <begin position="12"/>
        <end position="35"/>
    </location>
</feature>